<dbReference type="SUPFAM" id="SSF52777">
    <property type="entry name" value="CoA-dependent acyltransferases"/>
    <property type="match status" value="2"/>
</dbReference>
<reference evidence="5 6" key="1">
    <citation type="submission" date="2021-10" db="EMBL/GenBank/DDBJ databases">
        <title>Streptomyces sp. strain SMC 277, a novel streptomycete isolated from soil.</title>
        <authorList>
            <person name="Chanama M."/>
        </authorList>
    </citation>
    <scope>NUCLEOTIDE SEQUENCE [LARGE SCALE GENOMIC DNA]</scope>
    <source>
        <strain evidence="5 6">SMC 277</strain>
    </source>
</reference>
<name>A0ABS8BG22_9ACTN</name>
<dbReference type="InterPro" id="IPR023213">
    <property type="entry name" value="CAT-like_dom_sf"/>
</dbReference>
<dbReference type="Gene3D" id="3.30.300.30">
    <property type="match status" value="1"/>
</dbReference>
<evidence type="ECO:0000256" key="1">
    <source>
        <dbReference type="ARBA" id="ARBA00001957"/>
    </source>
</evidence>
<dbReference type="PANTHER" id="PTHR45527">
    <property type="entry name" value="NONRIBOSOMAL PEPTIDE SYNTHETASE"/>
    <property type="match status" value="1"/>
</dbReference>
<dbReference type="InterPro" id="IPR009081">
    <property type="entry name" value="PP-bd_ACP"/>
</dbReference>
<evidence type="ECO:0000313" key="5">
    <source>
        <dbReference type="EMBL" id="MCB5183567.1"/>
    </source>
</evidence>
<dbReference type="Proteomes" id="UP001199054">
    <property type="component" value="Unassembled WGS sequence"/>
</dbReference>
<dbReference type="InterPro" id="IPR025110">
    <property type="entry name" value="AMP-bd_C"/>
</dbReference>
<dbReference type="CDD" id="cd19540">
    <property type="entry name" value="LCL_NRPS-like"/>
    <property type="match status" value="1"/>
</dbReference>
<dbReference type="SUPFAM" id="SSF47336">
    <property type="entry name" value="ACP-like"/>
    <property type="match status" value="1"/>
</dbReference>
<gene>
    <name evidence="5" type="ORF">LG632_29965</name>
</gene>
<dbReference type="PROSITE" id="PS50075">
    <property type="entry name" value="CARRIER"/>
    <property type="match status" value="1"/>
</dbReference>
<dbReference type="InterPro" id="IPR006162">
    <property type="entry name" value="Ppantetheine_attach_site"/>
</dbReference>
<dbReference type="InterPro" id="IPR001242">
    <property type="entry name" value="Condensation_dom"/>
</dbReference>
<dbReference type="EMBL" id="JAJAUY010000263">
    <property type="protein sequence ID" value="MCB5183567.1"/>
    <property type="molecule type" value="Genomic_DNA"/>
</dbReference>
<accession>A0ABS8BG22</accession>
<evidence type="ECO:0000259" key="4">
    <source>
        <dbReference type="PROSITE" id="PS50075"/>
    </source>
</evidence>
<keyword evidence="3" id="KW-0597">Phosphoprotein</keyword>
<dbReference type="Pfam" id="PF00550">
    <property type="entry name" value="PP-binding"/>
    <property type="match status" value="1"/>
</dbReference>
<feature type="non-terminal residue" evidence="5">
    <location>
        <position position="658"/>
    </location>
</feature>
<dbReference type="Pfam" id="PF00668">
    <property type="entry name" value="Condensation"/>
    <property type="match status" value="1"/>
</dbReference>
<dbReference type="Gene3D" id="1.10.1200.10">
    <property type="entry name" value="ACP-like"/>
    <property type="match status" value="1"/>
</dbReference>
<dbReference type="Gene3D" id="3.30.559.10">
    <property type="entry name" value="Chloramphenicol acetyltransferase-like domain"/>
    <property type="match status" value="1"/>
</dbReference>
<keyword evidence="6" id="KW-1185">Reference proteome</keyword>
<protein>
    <submittedName>
        <fullName evidence="5">Condensation domain-containing protein</fullName>
    </submittedName>
</protein>
<evidence type="ECO:0000256" key="2">
    <source>
        <dbReference type="ARBA" id="ARBA00022450"/>
    </source>
</evidence>
<evidence type="ECO:0000256" key="3">
    <source>
        <dbReference type="ARBA" id="ARBA00022553"/>
    </source>
</evidence>
<dbReference type="Pfam" id="PF13193">
    <property type="entry name" value="AMP-binding_C"/>
    <property type="match status" value="1"/>
</dbReference>
<comment type="caution">
    <text evidence="5">The sequence shown here is derived from an EMBL/GenBank/DDBJ whole genome shotgun (WGS) entry which is preliminary data.</text>
</comment>
<feature type="domain" description="Carrier" evidence="4">
    <location>
        <begin position="105"/>
        <end position="180"/>
    </location>
</feature>
<sequence length="658" mass="70547">LRGFRIELGEVEAVLAGHAAVSQAAVVVREDTPGVKRLVAYVVTTDAAVSGAQLRAAVGEVLPDYMVPSAVVVLERLPLTVNGKLDRRALPAPDFGGPGGEPGRAPRTPQEEILCDLFSQVLGVPVTSVDDSFFDLGGHSLLATRLVSMVRAVFDAELPVRALFESPTVAALAGLLDGAAEGRTALRPVARPDVVPLSFAQRRLWFLNRFEGADATYNIPLALRLDGELDRGALTAALADLVGRHEALRTLFPETDGTPRQQILDAEAAAPVPAVVEVGEKELPEALAASAGYAFDLSSELPFRVTLFEVAPERHVLLLVVHHIAADGWSLTPLARDLSQAYAARRAGVAPHWEPLPVQYADYTLWQREVLGEEDDPDSPIAQQLAHWKDTLAGIPEELPLPFDRPRPARASHIGDVVPFTVDAGLHGRLTELARTTGTSMFMVVQAATAALLHKLGAGTDIPIGTPIAGRTDAALDELIGFFVNTLVLRTDVSGAPTFPELLARVRETDLAAYAHQDVPFERLVEVLNPERSTARHPLFQVNLTFHNTASVEPGLALPGLTAGGQDIAHTVAKYDLSLSLTEQHAPDGTAAGIEGGIEFATELFDRDTVELLAGRLGRLLEQWAADPELTLDRIDVLEPSEWERALGTPEAAFDPSD</sequence>
<dbReference type="InterPro" id="IPR036736">
    <property type="entry name" value="ACP-like_sf"/>
</dbReference>
<dbReference type="PANTHER" id="PTHR45527:SF1">
    <property type="entry name" value="FATTY ACID SYNTHASE"/>
    <property type="match status" value="1"/>
</dbReference>
<feature type="non-terminal residue" evidence="5">
    <location>
        <position position="1"/>
    </location>
</feature>
<evidence type="ECO:0000313" key="6">
    <source>
        <dbReference type="Proteomes" id="UP001199054"/>
    </source>
</evidence>
<organism evidence="5 6">
    <name type="scientific">Streptomyces antimicrobicus</name>
    <dbReference type="NCBI Taxonomy" id="2883108"/>
    <lineage>
        <taxon>Bacteria</taxon>
        <taxon>Bacillati</taxon>
        <taxon>Actinomycetota</taxon>
        <taxon>Actinomycetes</taxon>
        <taxon>Kitasatosporales</taxon>
        <taxon>Streptomycetaceae</taxon>
        <taxon>Streptomyces</taxon>
    </lineage>
</organism>
<dbReference type="Gene3D" id="3.30.559.30">
    <property type="entry name" value="Nonribosomal peptide synthetase, condensation domain"/>
    <property type="match status" value="1"/>
</dbReference>
<dbReference type="SUPFAM" id="SSF56801">
    <property type="entry name" value="Acetyl-CoA synthetase-like"/>
    <property type="match status" value="1"/>
</dbReference>
<dbReference type="RefSeq" id="WP_226731073.1">
    <property type="nucleotide sequence ID" value="NZ_JAJAUY010000263.1"/>
</dbReference>
<dbReference type="PROSITE" id="PS00012">
    <property type="entry name" value="PHOSPHOPANTETHEINE"/>
    <property type="match status" value="1"/>
</dbReference>
<proteinExistence type="predicted"/>
<comment type="cofactor">
    <cofactor evidence="1">
        <name>pantetheine 4'-phosphate</name>
        <dbReference type="ChEBI" id="CHEBI:47942"/>
    </cofactor>
</comment>
<keyword evidence="2" id="KW-0596">Phosphopantetheine</keyword>
<dbReference type="InterPro" id="IPR020806">
    <property type="entry name" value="PKS_PP-bd"/>
</dbReference>
<dbReference type="SMART" id="SM00823">
    <property type="entry name" value="PKS_PP"/>
    <property type="match status" value="1"/>
</dbReference>
<dbReference type="InterPro" id="IPR045851">
    <property type="entry name" value="AMP-bd_C_sf"/>
</dbReference>